<protein>
    <submittedName>
        <fullName evidence="2">Alpha/beta hydrolase</fullName>
    </submittedName>
</protein>
<dbReference type="SUPFAM" id="SSF53474">
    <property type="entry name" value="alpha/beta-Hydrolases"/>
    <property type="match status" value="1"/>
</dbReference>
<accession>A0ABW8EF17</accession>
<dbReference type="Pfam" id="PF12697">
    <property type="entry name" value="Abhydrolase_6"/>
    <property type="match status" value="1"/>
</dbReference>
<dbReference type="InterPro" id="IPR029058">
    <property type="entry name" value="AB_hydrolase_fold"/>
</dbReference>
<organism evidence="2 3">
    <name type="scientific">Streptomyces toxytricini</name>
    <name type="common">Actinomyces toxytricini</name>
    <dbReference type="NCBI Taxonomy" id="67369"/>
    <lineage>
        <taxon>Bacteria</taxon>
        <taxon>Bacillati</taxon>
        <taxon>Actinomycetota</taxon>
        <taxon>Actinomycetes</taxon>
        <taxon>Kitasatosporales</taxon>
        <taxon>Streptomycetaceae</taxon>
        <taxon>Streptomyces</taxon>
    </lineage>
</organism>
<dbReference type="GO" id="GO:0016787">
    <property type="term" value="F:hydrolase activity"/>
    <property type="evidence" value="ECO:0007669"/>
    <property type="project" value="UniProtKB-KW"/>
</dbReference>
<dbReference type="RefSeq" id="WP_402380040.1">
    <property type="nucleotide sequence ID" value="NZ_JBIUYY010000004.1"/>
</dbReference>
<reference evidence="2 3" key="1">
    <citation type="submission" date="2024-10" db="EMBL/GenBank/DDBJ databases">
        <title>The Natural Products Discovery Center: Release of the First 8490 Sequenced Strains for Exploring Actinobacteria Biosynthetic Diversity.</title>
        <authorList>
            <person name="Kalkreuter E."/>
            <person name="Kautsar S.A."/>
            <person name="Yang D."/>
            <person name="Bader C.D."/>
            <person name="Teijaro C.N."/>
            <person name="Fluegel L."/>
            <person name="Davis C.M."/>
            <person name="Simpson J.R."/>
            <person name="Lauterbach L."/>
            <person name="Steele A.D."/>
            <person name="Gui C."/>
            <person name="Meng S."/>
            <person name="Li G."/>
            <person name="Viehrig K."/>
            <person name="Ye F."/>
            <person name="Su P."/>
            <person name="Kiefer A.F."/>
            <person name="Nichols A."/>
            <person name="Cepeda A.J."/>
            <person name="Yan W."/>
            <person name="Fan B."/>
            <person name="Jiang Y."/>
            <person name="Adhikari A."/>
            <person name="Zheng C.-J."/>
            <person name="Schuster L."/>
            <person name="Cowan T.M."/>
            <person name="Smanski M.J."/>
            <person name="Chevrette M.G."/>
            <person name="De Carvalho L.P.S."/>
            <person name="Shen B."/>
        </authorList>
    </citation>
    <scope>NUCLEOTIDE SEQUENCE [LARGE SCALE GENOMIC DNA]</scope>
    <source>
        <strain evidence="2 3">NPDC087220</strain>
    </source>
</reference>
<dbReference type="Gene3D" id="3.40.50.1820">
    <property type="entry name" value="alpha/beta hydrolase"/>
    <property type="match status" value="1"/>
</dbReference>
<dbReference type="InterPro" id="IPR050228">
    <property type="entry name" value="Carboxylesterase_BioH"/>
</dbReference>
<dbReference type="EMBL" id="JBIUYY010000004">
    <property type="protein sequence ID" value="MFJ2821836.1"/>
    <property type="molecule type" value="Genomic_DNA"/>
</dbReference>
<keyword evidence="2" id="KW-0378">Hydrolase</keyword>
<dbReference type="Proteomes" id="UP001617351">
    <property type="component" value="Unassembled WGS sequence"/>
</dbReference>
<name>A0ABW8EF17_STRT5</name>
<dbReference type="PANTHER" id="PTHR43194">
    <property type="entry name" value="HYDROLASE ALPHA/BETA FOLD FAMILY"/>
    <property type="match status" value="1"/>
</dbReference>
<evidence type="ECO:0000259" key="1">
    <source>
        <dbReference type="Pfam" id="PF12697"/>
    </source>
</evidence>
<comment type="caution">
    <text evidence="2">The sequence shown here is derived from an EMBL/GenBank/DDBJ whole genome shotgun (WGS) entry which is preliminary data.</text>
</comment>
<proteinExistence type="predicted"/>
<feature type="domain" description="AB hydrolase-1" evidence="1">
    <location>
        <begin position="6"/>
        <end position="243"/>
    </location>
</feature>
<dbReference type="PRINTS" id="PR00111">
    <property type="entry name" value="ABHYDROLASE"/>
</dbReference>
<evidence type="ECO:0000313" key="2">
    <source>
        <dbReference type="EMBL" id="MFJ2821836.1"/>
    </source>
</evidence>
<dbReference type="InterPro" id="IPR000073">
    <property type="entry name" value="AB_hydrolase_1"/>
</dbReference>
<gene>
    <name evidence="2" type="ORF">ACIO7M_12035</name>
</gene>
<sequence>MNRTPVVFIHGAWLRASSWDPWAERFARRGFRTVVPRWPGEGAPGFRPGAPEVLGRVGLDGLTDHYAAVARSLGASPVLVGHSVGGLVAQRLVGIRVGRAAVAIAPAPVGGAVLPAGAARLWTPPVRPAGDLVSLTAGRFRQVLANTVDTAEAGSLFVHHAMPTPLRLLADLAAAAHQAPACTAGAARGPLLLVSGQEDRLVPDSVTREVYKRYGDCPAVTELKQFADRGHSLVVDSGWRSVADHVLAWLDEHGIHARPGGGR</sequence>
<dbReference type="PANTHER" id="PTHR43194:SF5">
    <property type="entry name" value="PIMELOYL-[ACYL-CARRIER PROTEIN] METHYL ESTER ESTERASE"/>
    <property type="match status" value="1"/>
</dbReference>
<evidence type="ECO:0000313" key="3">
    <source>
        <dbReference type="Proteomes" id="UP001617351"/>
    </source>
</evidence>
<keyword evidence="3" id="KW-1185">Reference proteome</keyword>